<accession>A0A139ACA3</accession>
<reference evidence="2 3" key="1">
    <citation type="journal article" date="2015" name="Genome Biol. Evol.">
        <title>Phylogenomic analyses indicate that early fungi evolved digesting cell walls of algal ancestors of land plants.</title>
        <authorList>
            <person name="Chang Y."/>
            <person name="Wang S."/>
            <person name="Sekimoto S."/>
            <person name="Aerts A.L."/>
            <person name="Choi C."/>
            <person name="Clum A."/>
            <person name="LaButti K.M."/>
            <person name="Lindquist E.A."/>
            <person name="Yee Ngan C."/>
            <person name="Ohm R.A."/>
            <person name="Salamov A.A."/>
            <person name="Grigoriev I.V."/>
            <person name="Spatafora J.W."/>
            <person name="Berbee M.L."/>
        </authorList>
    </citation>
    <scope>NUCLEOTIDE SEQUENCE [LARGE SCALE GENOMIC DNA]</scope>
    <source>
        <strain evidence="2 3">JEL478</strain>
    </source>
</reference>
<evidence type="ECO:0000256" key="1">
    <source>
        <dbReference type="SAM" id="Phobius"/>
    </source>
</evidence>
<gene>
    <name evidence="2" type="ORF">M427DRAFT_57573</name>
</gene>
<dbReference type="Proteomes" id="UP000070544">
    <property type="component" value="Unassembled WGS sequence"/>
</dbReference>
<dbReference type="AlphaFoldDB" id="A0A139ACA3"/>
<keyword evidence="3" id="KW-1185">Reference proteome</keyword>
<evidence type="ECO:0000313" key="2">
    <source>
        <dbReference type="EMBL" id="KXS14397.1"/>
    </source>
</evidence>
<feature type="transmembrane region" description="Helical" evidence="1">
    <location>
        <begin position="147"/>
        <end position="169"/>
    </location>
</feature>
<keyword evidence="1" id="KW-1133">Transmembrane helix</keyword>
<protein>
    <submittedName>
        <fullName evidence="2">Uncharacterized protein</fullName>
    </submittedName>
</protein>
<evidence type="ECO:0000313" key="3">
    <source>
        <dbReference type="Proteomes" id="UP000070544"/>
    </source>
</evidence>
<name>A0A139ACA3_GONPJ</name>
<sequence length="195" mass="20987">MNSTDFIKRMMNVTSWSAEPFIFIDGFRSETPTEKTCSPKNGNLRTFTRTGYRIGACIPILDVDDSSTNPVVHVDGWSKYACGTVTTCADDMCTQSCTTVTTKDDGICRNGTIRTCVDSDEAYQKSLRYLALDGTALDARSGLSTGAIVGIVLGGVGAVGLVVLAVVLARKRGQKQQVETLAKAISEVEQKNPLF</sequence>
<dbReference type="EMBL" id="KQ965769">
    <property type="protein sequence ID" value="KXS14397.1"/>
    <property type="molecule type" value="Genomic_DNA"/>
</dbReference>
<organism evidence="2 3">
    <name type="scientific">Gonapodya prolifera (strain JEL478)</name>
    <name type="common">Monoblepharis prolifera</name>
    <dbReference type="NCBI Taxonomy" id="1344416"/>
    <lineage>
        <taxon>Eukaryota</taxon>
        <taxon>Fungi</taxon>
        <taxon>Fungi incertae sedis</taxon>
        <taxon>Chytridiomycota</taxon>
        <taxon>Chytridiomycota incertae sedis</taxon>
        <taxon>Monoblepharidomycetes</taxon>
        <taxon>Monoblepharidales</taxon>
        <taxon>Gonapodyaceae</taxon>
        <taxon>Gonapodya</taxon>
    </lineage>
</organism>
<keyword evidence="1" id="KW-0472">Membrane</keyword>
<proteinExistence type="predicted"/>
<keyword evidence="1" id="KW-0812">Transmembrane</keyword>